<dbReference type="RefSeq" id="WP_349141031.1">
    <property type="nucleotide sequence ID" value="NZ_JBBMFT010000010.1"/>
</dbReference>
<evidence type="ECO:0000256" key="1">
    <source>
        <dbReference type="ARBA" id="ARBA00022679"/>
    </source>
</evidence>
<reference evidence="5 6" key="1">
    <citation type="submission" date="2024-03" db="EMBL/GenBank/DDBJ databases">
        <title>Human intestinal bacterial collection.</title>
        <authorList>
            <person name="Pauvert C."/>
            <person name="Hitch T.C.A."/>
            <person name="Clavel T."/>
        </authorList>
    </citation>
    <scope>NUCLEOTIDE SEQUENCE [LARGE SCALE GENOMIC DNA]</scope>
    <source>
        <strain evidence="5 6">CLA-AP-H34</strain>
    </source>
</reference>
<proteinExistence type="predicted"/>
<dbReference type="PROSITE" id="PS50305">
    <property type="entry name" value="SIRTUIN"/>
    <property type="match status" value="1"/>
</dbReference>
<organism evidence="5 6">
    <name type="scientific">Flavonifractor hominis</name>
    <dbReference type="NCBI Taxonomy" id="3133178"/>
    <lineage>
        <taxon>Bacteria</taxon>
        <taxon>Bacillati</taxon>
        <taxon>Bacillota</taxon>
        <taxon>Clostridia</taxon>
        <taxon>Eubacteriales</taxon>
        <taxon>Oscillospiraceae</taxon>
        <taxon>Flavonifractor</taxon>
    </lineage>
</organism>
<dbReference type="InterPro" id="IPR026590">
    <property type="entry name" value="Ssirtuin_cat_dom"/>
</dbReference>
<dbReference type="Gene3D" id="3.30.1600.10">
    <property type="entry name" value="SIR2/SIRT2 'Small Domain"/>
    <property type="match status" value="1"/>
</dbReference>
<dbReference type="Proteomes" id="UP001440599">
    <property type="component" value="Unassembled WGS sequence"/>
</dbReference>
<comment type="caution">
    <text evidence="5">The sequence shown here is derived from an EMBL/GenBank/DDBJ whole genome shotgun (WGS) entry which is preliminary data.</text>
</comment>
<dbReference type="InterPro" id="IPR026591">
    <property type="entry name" value="Sirtuin_cat_small_dom_sf"/>
</dbReference>
<protein>
    <submittedName>
        <fullName evidence="5">NAD-dependent protein deacetylase</fullName>
    </submittedName>
</protein>
<keyword evidence="1" id="KW-0808">Transferase</keyword>
<dbReference type="Gene3D" id="3.40.50.1220">
    <property type="entry name" value="TPP-binding domain"/>
    <property type="match status" value="1"/>
</dbReference>
<evidence type="ECO:0000256" key="3">
    <source>
        <dbReference type="PROSITE-ProRule" id="PRU00236"/>
    </source>
</evidence>
<sequence length="306" mass="35260">MSTMLLTPKTSIDPAVHRQNVQVLLEKIAGADAILVGAAAGMSASCGFHFFYQNDAIFEQYLGDFHRKYGFTGAFHGFYYRYPSPEAHWAFLARMGYMEYECPTGQPYYDLMKLLQGRNYHIMTTNQDFQFTRVVSEDKLSAIQGDSRYYQCSRRCHDEIYWNKEMVYEMNDAIDENLCIPSELIPRCPRCGAEMEPWVRGYTFLEGKKYKDEYRKINAFLTANQDKKILFLELGVGRMTPMFIQEPFWNLTYSLPQAYYITINPNDALLPQELSQKGWAIKEDIAAVLRDAAACMSGKGDCVCMI</sequence>
<keyword evidence="3" id="KW-0479">Metal-binding</keyword>
<keyword evidence="6" id="KW-1185">Reference proteome</keyword>
<evidence type="ECO:0000313" key="5">
    <source>
        <dbReference type="EMBL" id="MEQ2457246.1"/>
    </source>
</evidence>
<accession>A0ABV1ERL8</accession>
<evidence type="ECO:0000313" key="6">
    <source>
        <dbReference type="Proteomes" id="UP001440599"/>
    </source>
</evidence>
<feature type="binding site" evidence="3">
    <location>
        <position position="188"/>
    </location>
    <ligand>
        <name>Zn(2+)</name>
        <dbReference type="ChEBI" id="CHEBI:29105"/>
    </ligand>
</feature>
<feature type="binding site" evidence="3">
    <location>
        <position position="152"/>
    </location>
    <ligand>
        <name>Zn(2+)</name>
        <dbReference type="ChEBI" id="CHEBI:29105"/>
    </ligand>
</feature>
<dbReference type="InterPro" id="IPR029035">
    <property type="entry name" value="DHS-like_NAD/FAD-binding_dom"/>
</dbReference>
<feature type="binding site" evidence="3">
    <location>
        <position position="156"/>
    </location>
    <ligand>
        <name>Zn(2+)</name>
        <dbReference type="ChEBI" id="CHEBI:29105"/>
    </ligand>
</feature>
<keyword evidence="2" id="KW-0520">NAD</keyword>
<evidence type="ECO:0000259" key="4">
    <source>
        <dbReference type="PROSITE" id="PS50305"/>
    </source>
</evidence>
<gene>
    <name evidence="5" type="ORF">WMO45_12015</name>
</gene>
<comment type="caution">
    <text evidence="3">Lacks conserved residue(s) required for the propagation of feature annotation.</text>
</comment>
<name>A0ABV1ERL8_9FIRM</name>
<evidence type="ECO:0000256" key="2">
    <source>
        <dbReference type="ARBA" id="ARBA00023027"/>
    </source>
</evidence>
<keyword evidence="3" id="KW-0862">Zinc</keyword>
<feature type="domain" description="Deacetylase sirtuin-type" evidence="4">
    <location>
        <begin position="14"/>
        <end position="306"/>
    </location>
</feature>
<dbReference type="EMBL" id="JBBMFT010000010">
    <property type="protein sequence ID" value="MEQ2457246.1"/>
    <property type="molecule type" value="Genomic_DNA"/>
</dbReference>
<feature type="binding site" evidence="3">
    <location>
        <position position="191"/>
    </location>
    <ligand>
        <name>Zn(2+)</name>
        <dbReference type="ChEBI" id="CHEBI:29105"/>
    </ligand>
</feature>
<dbReference type="SUPFAM" id="SSF52467">
    <property type="entry name" value="DHS-like NAD/FAD-binding domain"/>
    <property type="match status" value="1"/>
</dbReference>